<feature type="region of interest" description="Disordered" evidence="1">
    <location>
        <begin position="25"/>
        <end position="54"/>
    </location>
</feature>
<protein>
    <submittedName>
        <fullName evidence="2">Uncharacterized protein</fullName>
    </submittedName>
</protein>
<dbReference type="AlphaFoldDB" id="A0A8T0AP33"/>
<organism evidence="2 3">
    <name type="scientific">Silurus meridionalis</name>
    <name type="common">Southern catfish</name>
    <name type="synonym">Silurus soldatovi meridionalis</name>
    <dbReference type="NCBI Taxonomy" id="175797"/>
    <lineage>
        <taxon>Eukaryota</taxon>
        <taxon>Metazoa</taxon>
        <taxon>Chordata</taxon>
        <taxon>Craniata</taxon>
        <taxon>Vertebrata</taxon>
        <taxon>Euteleostomi</taxon>
        <taxon>Actinopterygii</taxon>
        <taxon>Neopterygii</taxon>
        <taxon>Teleostei</taxon>
        <taxon>Ostariophysi</taxon>
        <taxon>Siluriformes</taxon>
        <taxon>Siluridae</taxon>
        <taxon>Silurus</taxon>
    </lineage>
</organism>
<proteinExistence type="predicted"/>
<dbReference type="EMBL" id="JABFDY010000018">
    <property type="protein sequence ID" value="KAF7693733.1"/>
    <property type="molecule type" value="Genomic_DNA"/>
</dbReference>
<evidence type="ECO:0000313" key="3">
    <source>
        <dbReference type="Proteomes" id="UP000606274"/>
    </source>
</evidence>
<comment type="caution">
    <text evidence="2">The sequence shown here is derived from an EMBL/GenBank/DDBJ whole genome shotgun (WGS) entry which is preliminary data.</text>
</comment>
<evidence type="ECO:0000256" key="1">
    <source>
        <dbReference type="SAM" id="MobiDB-lite"/>
    </source>
</evidence>
<accession>A0A8T0AP33</accession>
<reference evidence="2" key="1">
    <citation type="submission" date="2020-08" db="EMBL/GenBank/DDBJ databases">
        <title>Chromosome-level assembly of Southern catfish (Silurus meridionalis) provides insights into visual adaptation to the nocturnal and benthic lifestyles.</title>
        <authorList>
            <person name="Zhang Y."/>
            <person name="Wang D."/>
            <person name="Peng Z."/>
        </authorList>
    </citation>
    <scope>NUCLEOTIDE SEQUENCE</scope>
    <source>
        <strain evidence="2">SWU-2019-XX</strain>
        <tissue evidence="2">Muscle</tissue>
    </source>
</reference>
<dbReference type="Proteomes" id="UP000606274">
    <property type="component" value="Unassembled WGS sequence"/>
</dbReference>
<gene>
    <name evidence="2" type="ORF">HF521_007486</name>
</gene>
<keyword evidence="3" id="KW-1185">Reference proteome</keyword>
<name>A0A8T0AP33_SILME</name>
<sequence length="54" mass="5761">MKKSNKAPVKDKLDLEAIKEKVKKAKNKKLGAPALASSTAPPVGHSKISRTFSS</sequence>
<evidence type="ECO:0000313" key="2">
    <source>
        <dbReference type="EMBL" id="KAF7693733.1"/>
    </source>
</evidence>